<organism evidence="2 3">
    <name type="scientific">Thelonectria olida</name>
    <dbReference type="NCBI Taxonomy" id="1576542"/>
    <lineage>
        <taxon>Eukaryota</taxon>
        <taxon>Fungi</taxon>
        <taxon>Dikarya</taxon>
        <taxon>Ascomycota</taxon>
        <taxon>Pezizomycotina</taxon>
        <taxon>Sordariomycetes</taxon>
        <taxon>Hypocreomycetidae</taxon>
        <taxon>Hypocreales</taxon>
        <taxon>Nectriaceae</taxon>
        <taxon>Thelonectria</taxon>
    </lineage>
</organism>
<sequence>MRIAQVVLWLAELSNSSHGMKLISPLQVKGGVAAWETLHGEELVPSLKHFVLEASKRSKQTTEQGEQTRTRPNASAVFDSCTMVDD</sequence>
<accession>A0A9P8VX12</accession>
<dbReference type="Proteomes" id="UP000777438">
    <property type="component" value="Unassembled WGS sequence"/>
</dbReference>
<proteinExistence type="predicted"/>
<feature type="region of interest" description="Disordered" evidence="1">
    <location>
        <begin position="55"/>
        <end position="74"/>
    </location>
</feature>
<dbReference type="EMBL" id="JAGPYM010000029">
    <property type="protein sequence ID" value="KAH6879477.1"/>
    <property type="molecule type" value="Genomic_DNA"/>
</dbReference>
<gene>
    <name evidence="2" type="ORF">B0T10DRAFT_496490</name>
</gene>
<comment type="caution">
    <text evidence="2">The sequence shown here is derived from an EMBL/GenBank/DDBJ whole genome shotgun (WGS) entry which is preliminary data.</text>
</comment>
<evidence type="ECO:0000313" key="3">
    <source>
        <dbReference type="Proteomes" id="UP000777438"/>
    </source>
</evidence>
<evidence type="ECO:0000313" key="2">
    <source>
        <dbReference type="EMBL" id="KAH6879477.1"/>
    </source>
</evidence>
<dbReference type="AlphaFoldDB" id="A0A9P8VX12"/>
<feature type="compositionally biased region" description="Low complexity" evidence="1">
    <location>
        <begin position="61"/>
        <end position="71"/>
    </location>
</feature>
<keyword evidence="3" id="KW-1185">Reference proteome</keyword>
<evidence type="ECO:0000256" key="1">
    <source>
        <dbReference type="SAM" id="MobiDB-lite"/>
    </source>
</evidence>
<reference evidence="2 3" key="1">
    <citation type="journal article" date="2021" name="Nat. Commun.">
        <title>Genetic determinants of endophytism in the Arabidopsis root mycobiome.</title>
        <authorList>
            <person name="Mesny F."/>
            <person name="Miyauchi S."/>
            <person name="Thiergart T."/>
            <person name="Pickel B."/>
            <person name="Atanasova L."/>
            <person name="Karlsson M."/>
            <person name="Huettel B."/>
            <person name="Barry K.W."/>
            <person name="Haridas S."/>
            <person name="Chen C."/>
            <person name="Bauer D."/>
            <person name="Andreopoulos W."/>
            <person name="Pangilinan J."/>
            <person name="LaButti K."/>
            <person name="Riley R."/>
            <person name="Lipzen A."/>
            <person name="Clum A."/>
            <person name="Drula E."/>
            <person name="Henrissat B."/>
            <person name="Kohler A."/>
            <person name="Grigoriev I.V."/>
            <person name="Martin F.M."/>
            <person name="Hacquard S."/>
        </authorList>
    </citation>
    <scope>NUCLEOTIDE SEQUENCE [LARGE SCALE GENOMIC DNA]</scope>
    <source>
        <strain evidence="2 3">MPI-CAGE-CH-0241</strain>
    </source>
</reference>
<name>A0A9P8VX12_9HYPO</name>
<protein>
    <submittedName>
        <fullName evidence="2">Uncharacterized protein</fullName>
    </submittedName>
</protein>